<evidence type="ECO:0000256" key="1">
    <source>
        <dbReference type="ARBA" id="ARBA00004370"/>
    </source>
</evidence>
<evidence type="ECO:0000256" key="4">
    <source>
        <dbReference type="ARBA" id="ARBA00022985"/>
    </source>
</evidence>
<dbReference type="SUPFAM" id="SSF53448">
    <property type="entry name" value="Nucleotide-diphospho-sugar transferases"/>
    <property type="match status" value="1"/>
</dbReference>
<proteinExistence type="inferred from homology"/>
<keyword evidence="9" id="KW-1185">Reference proteome</keyword>
<dbReference type="GO" id="GO:0005829">
    <property type="term" value="C:cytosol"/>
    <property type="evidence" value="ECO:0007669"/>
    <property type="project" value="TreeGrafter"/>
</dbReference>
<comment type="similarity">
    <text evidence="5">Belongs to the KdsB family.</text>
</comment>
<dbReference type="PANTHER" id="PTHR42866">
    <property type="entry name" value="3-DEOXY-MANNO-OCTULOSONATE CYTIDYLYLTRANSFERASE"/>
    <property type="match status" value="1"/>
</dbReference>
<evidence type="ECO:0000256" key="2">
    <source>
        <dbReference type="ARBA" id="ARBA00022679"/>
    </source>
</evidence>
<dbReference type="STRING" id="699218.HMPREF0889_1172"/>
<name>D3LW31_9FIRM</name>
<dbReference type="eggNOG" id="COG1212">
    <property type="taxonomic scope" value="Bacteria"/>
</dbReference>
<evidence type="ECO:0000313" key="7">
    <source>
        <dbReference type="EMBL" id="EGL41930.1"/>
    </source>
</evidence>
<protein>
    <recommendedName>
        <fullName evidence="5">3-deoxy-manno-octulosonate cytidylyltransferase</fullName>
        <ecNumber evidence="5">2.7.7.38</ecNumber>
    </recommendedName>
    <alternativeName>
        <fullName evidence="5">CMP-2-keto-3-deoxyoctulosonic acid synthase</fullName>
        <shortName evidence="5">CKS</shortName>
        <shortName evidence="5">CMP-KDO synthase</shortName>
    </alternativeName>
</protein>
<dbReference type="Proteomes" id="UP000004018">
    <property type="component" value="Unassembled WGS sequence"/>
</dbReference>
<keyword evidence="2 5" id="KW-0808">Transferase</keyword>
<comment type="function">
    <text evidence="5">Activates KDO (a required 8-carbon sugar) for incorporation into bacterial lipopolysaccharide in Gram-negative bacteria.</text>
</comment>
<dbReference type="GO" id="GO:0008690">
    <property type="term" value="F:3-deoxy-manno-octulosonate cytidylyltransferase activity"/>
    <property type="evidence" value="ECO:0007669"/>
    <property type="project" value="UniProtKB-UniRule"/>
</dbReference>
<comment type="subcellular location">
    <subcellularLocation>
        <location evidence="5">Cytoplasm</location>
    </subcellularLocation>
    <subcellularLocation>
        <location evidence="1">Membrane</location>
    </subcellularLocation>
</comment>
<dbReference type="OrthoDB" id="9815559at2"/>
<dbReference type="EMBL" id="AFIJ01000008">
    <property type="protein sequence ID" value="EGL41930.1"/>
    <property type="molecule type" value="Genomic_DNA"/>
</dbReference>
<dbReference type="RefSeq" id="WP_007390720.1">
    <property type="nucleotide sequence ID" value="NZ_ADGP01000023.1"/>
</dbReference>
<reference evidence="6" key="2">
    <citation type="submission" date="2009-12" db="EMBL/GenBank/DDBJ databases">
        <authorList>
            <person name="Madupu R."/>
            <person name="Durkin A.S."/>
            <person name="Torralba M."/>
            <person name="Methe B."/>
            <person name="Sutton G.G."/>
            <person name="Strausberg R.L."/>
            <person name="Nelson K.E."/>
        </authorList>
    </citation>
    <scope>NUCLEOTIDE SEQUENCE</scope>
    <source>
        <strain evidence="6">28L</strain>
    </source>
</reference>
<keyword evidence="4 5" id="KW-0448">Lipopolysaccharide biosynthesis</keyword>
<gene>
    <name evidence="5 6" type="primary">kdsB</name>
    <name evidence="6" type="ORF">HMPREF0889_1172</name>
    <name evidence="7" type="ORF">HMPREF1039_0025</name>
</gene>
<organism evidence="6 8">
    <name type="scientific">Megasphaera lornae</name>
    <dbReference type="NCBI Taxonomy" id="1000568"/>
    <lineage>
        <taxon>Bacteria</taxon>
        <taxon>Bacillati</taxon>
        <taxon>Bacillota</taxon>
        <taxon>Negativicutes</taxon>
        <taxon>Veillonellales</taxon>
        <taxon>Veillonellaceae</taxon>
        <taxon>Megasphaera</taxon>
    </lineage>
</organism>
<comment type="catalytic activity">
    <reaction evidence="5">
        <text>3-deoxy-alpha-D-manno-oct-2-ulosonate + CTP = CMP-3-deoxy-beta-D-manno-octulosonate + diphosphate</text>
        <dbReference type="Rhea" id="RHEA:23448"/>
        <dbReference type="ChEBI" id="CHEBI:33019"/>
        <dbReference type="ChEBI" id="CHEBI:37563"/>
        <dbReference type="ChEBI" id="CHEBI:85986"/>
        <dbReference type="ChEBI" id="CHEBI:85987"/>
        <dbReference type="EC" id="2.7.7.38"/>
    </reaction>
</comment>
<dbReference type="GO" id="GO:0009103">
    <property type="term" value="P:lipopolysaccharide biosynthetic process"/>
    <property type="evidence" value="ECO:0007669"/>
    <property type="project" value="UniProtKB-UniRule"/>
</dbReference>
<dbReference type="NCBIfam" id="NF009905">
    <property type="entry name" value="PRK13368.1"/>
    <property type="match status" value="1"/>
</dbReference>
<dbReference type="EC" id="2.7.7.38" evidence="5"/>
<dbReference type="GO" id="GO:0033468">
    <property type="term" value="P:CMP-keto-3-deoxy-D-manno-octulosonic acid biosynthetic process"/>
    <property type="evidence" value="ECO:0007669"/>
    <property type="project" value="UniProtKB-UniRule"/>
</dbReference>
<evidence type="ECO:0000256" key="5">
    <source>
        <dbReference type="HAMAP-Rule" id="MF_00057"/>
    </source>
</evidence>
<comment type="pathway">
    <text evidence="5">Nucleotide-sugar biosynthesis; CMP-3-deoxy-D-manno-octulosonate biosynthesis; CMP-3-deoxy-D-manno-octulosonate from 3-deoxy-D-manno-octulosonate and CTP: step 1/1.</text>
</comment>
<dbReference type="PANTHER" id="PTHR42866:SF2">
    <property type="entry name" value="3-DEOXY-MANNO-OCTULOSONATE CYTIDYLYLTRANSFERASE, MITOCHONDRIAL"/>
    <property type="match status" value="1"/>
</dbReference>
<comment type="caution">
    <text evidence="6">The sequence shown here is derived from an EMBL/GenBank/DDBJ whole genome shotgun (WGS) entry which is preliminary data.</text>
</comment>
<dbReference type="InterPro" id="IPR003329">
    <property type="entry name" value="Cytidylyl_trans"/>
</dbReference>
<dbReference type="GO" id="GO:0016020">
    <property type="term" value="C:membrane"/>
    <property type="evidence" value="ECO:0007669"/>
    <property type="project" value="UniProtKB-SubCell"/>
</dbReference>
<evidence type="ECO:0000313" key="9">
    <source>
        <dbReference type="Proteomes" id="UP000004018"/>
    </source>
</evidence>
<dbReference type="Pfam" id="PF02348">
    <property type="entry name" value="CTP_transf_3"/>
    <property type="match status" value="1"/>
</dbReference>
<dbReference type="InterPro" id="IPR029044">
    <property type="entry name" value="Nucleotide-diphossugar_trans"/>
</dbReference>
<accession>D3LW31</accession>
<reference evidence="7 9" key="3">
    <citation type="submission" date="2011-04" db="EMBL/GenBank/DDBJ databases">
        <authorList>
            <person name="Harkins D.M."/>
            <person name="Madupu R."/>
            <person name="Durkin A.S."/>
            <person name="Torralba M."/>
            <person name="Methe B."/>
            <person name="Sutton G.G."/>
            <person name="Nelson K.E."/>
        </authorList>
    </citation>
    <scope>NUCLEOTIDE SEQUENCE [LARGE SCALE GENOMIC DNA]</scope>
    <source>
        <strain evidence="7 9">UPII 199-6</strain>
    </source>
</reference>
<evidence type="ECO:0000313" key="6">
    <source>
        <dbReference type="EMBL" id="EFD93498.1"/>
    </source>
</evidence>
<sequence>MNFICIIPARYASTRLPGKPLADIAGKPMIQRVYEQVRQATLIQNAVVATDSPKVYDTVIQFGGQAVMTREDHATGTDRIAEAAEHFPQAQVVINVQGDEPLIAPEIIDELCRAFFTYEDLQMATVAAPLAPDEYEDPAAVKVVLNCRNEAMYFSRSLIPYPRHAFAAGRGPYKHIGIYAYKKDFLLQYATLPQTPAEQAESLEQLRVLENGYTIKVIRTDKRFIGIDTPEDLQRVQAYFLHKGE</sequence>
<dbReference type="Proteomes" id="UP000003242">
    <property type="component" value="Unassembled WGS sequence"/>
</dbReference>
<keyword evidence="5" id="KW-0963">Cytoplasm</keyword>
<reference evidence="8" key="1">
    <citation type="submission" date="2009-12" db="EMBL/GenBank/DDBJ databases">
        <title>Sequence of Clostridiales genomosp. BVAB3 str. UPII9-5.</title>
        <authorList>
            <person name="Madupu R."/>
            <person name="Durkin A.S."/>
            <person name="Torralba M."/>
            <person name="Methe B."/>
            <person name="Sutton G.G."/>
            <person name="Strausberg R.L."/>
            <person name="Nelson K.E."/>
        </authorList>
    </citation>
    <scope>NUCLEOTIDE SEQUENCE [LARGE SCALE GENOMIC DNA]</scope>
    <source>
        <strain evidence="8">28L</strain>
    </source>
</reference>
<evidence type="ECO:0000313" key="8">
    <source>
        <dbReference type="Proteomes" id="UP000003242"/>
    </source>
</evidence>
<dbReference type="Gene3D" id="3.90.550.10">
    <property type="entry name" value="Spore Coat Polysaccharide Biosynthesis Protein SpsA, Chain A"/>
    <property type="match status" value="1"/>
</dbReference>
<dbReference type="NCBIfam" id="TIGR00466">
    <property type="entry name" value="kdsB"/>
    <property type="match status" value="1"/>
</dbReference>
<dbReference type="AlphaFoldDB" id="D3LW31"/>
<dbReference type="EMBL" id="ADGP01000023">
    <property type="protein sequence ID" value="EFD93498.1"/>
    <property type="molecule type" value="Genomic_DNA"/>
</dbReference>
<dbReference type="FunFam" id="3.90.550.10:FF:000011">
    <property type="entry name" value="3-deoxy-manno-octulosonate cytidylyltransferase"/>
    <property type="match status" value="1"/>
</dbReference>
<dbReference type="NCBIfam" id="NF003952">
    <property type="entry name" value="PRK05450.1-5"/>
    <property type="match status" value="1"/>
</dbReference>
<dbReference type="InterPro" id="IPR004528">
    <property type="entry name" value="KdsB"/>
</dbReference>
<evidence type="ECO:0000256" key="3">
    <source>
        <dbReference type="ARBA" id="ARBA00022695"/>
    </source>
</evidence>
<dbReference type="CDD" id="cd02517">
    <property type="entry name" value="CMP-KDO-Synthetase"/>
    <property type="match status" value="1"/>
</dbReference>
<dbReference type="NCBIfam" id="NF003950">
    <property type="entry name" value="PRK05450.1-3"/>
    <property type="match status" value="1"/>
</dbReference>
<dbReference type="UniPathway" id="UPA00358">
    <property type="reaction ID" value="UER00476"/>
</dbReference>
<keyword evidence="3 5" id="KW-0548">Nucleotidyltransferase</keyword>
<dbReference type="HAMAP" id="MF_00057">
    <property type="entry name" value="KdsB"/>
    <property type="match status" value="1"/>
</dbReference>